<feature type="transmembrane region" description="Helical" evidence="6">
    <location>
        <begin position="169"/>
        <end position="187"/>
    </location>
</feature>
<dbReference type="Pfam" id="PF05875">
    <property type="entry name" value="Ceramidase"/>
    <property type="match status" value="1"/>
</dbReference>
<evidence type="ECO:0008006" key="8">
    <source>
        <dbReference type="Google" id="ProtNLM"/>
    </source>
</evidence>
<dbReference type="InterPro" id="IPR008901">
    <property type="entry name" value="ACER"/>
</dbReference>
<proteinExistence type="predicted"/>
<sequence length="286" mass="32925">EPGLSAGDISRWCERVGDGIFREPSNALSNLGFMIAGLCMFKVLSLGPINHQQHNTFSGLNKLSVLYAGAAIYLGPGSMLMHGTHTEWGQWADNLSMVMYIIFPWLYNLKEMGRWNSERFLVIYFSIVGLYGYTRWVYGDDLGIGLDLFGLSIGLWIISETLFKFWSPVFRWASGLVGFVVLAMFGTLPSEILSSPNEYWWVALFWLPAVFSTRAPRIKRTYNPWFFLGIGSYITAFTIWLNQWSEMLCNPDSWLQPHAIWHLLSAFSTWCFFKFFRTEKQKKHNA</sequence>
<comment type="subcellular location">
    <subcellularLocation>
        <location evidence="1">Membrane</location>
        <topology evidence="1">Multi-pass membrane protein</topology>
    </subcellularLocation>
</comment>
<evidence type="ECO:0000313" key="7">
    <source>
        <dbReference type="EMBL" id="SUZ75296.1"/>
    </source>
</evidence>
<name>A0A381Q7I9_9ZZZZ</name>
<evidence type="ECO:0000256" key="6">
    <source>
        <dbReference type="SAM" id="Phobius"/>
    </source>
</evidence>
<evidence type="ECO:0000256" key="2">
    <source>
        <dbReference type="ARBA" id="ARBA00022692"/>
    </source>
</evidence>
<accession>A0A381Q7I9</accession>
<keyword evidence="4 6" id="KW-1133">Transmembrane helix</keyword>
<dbReference type="GO" id="GO:0016811">
    <property type="term" value="F:hydrolase activity, acting on carbon-nitrogen (but not peptide) bonds, in linear amides"/>
    <property type="evidence" value="ECO:0007669"/>
    <property type="project" value="InterPro"/>
</dbReference>
<feature type="transmembrane region" description="Helical" evidence="6">
    <location>
        <begin position="27"/>
        <end position="44"/>
    </location>
</feature>
<feature type="transmembrane region" description="Helical" evidence="6">
    <location>
        <begin position="199"/>
        <end position="215"/>
    </location>
</feature>
<evidence type="ECO:0000256" key="3">
    <source>
        <dbReference type="ARBA" id="ARBA00022801"/>
    </source>
</evidence>
<gene>
    <name evidence="7" type="ORF">METZ01_LOCUS28150</name>
</gene>
<dbReference type="AlphaFoldDB" id="A0A381Q7I9"/>
<keyword evidence="5 6" id="KW-0472">Membrane</keyword>
<feature type="transmembrane region" description="Helical" evidence="6">
    <location>
        <begin position="120"/>
        <end position="138"/>
    </location>
</feature>
<keyword evidence="2 6" id="KW-0812">Transmembrane</keyword>
<dbReference type="GO" id="GO:0016020">
    <property type="term" value="C:membrane"/>
    <property type="evidence" value="ECO:0007669"/>
    <property type="project" value="UniProtKB-SubCell"/>
</dbReference>
<feature type="transmembrane region" description="Helical" evidence="6">
    <location>
        <begin position="260"/>
        <end position="276"/>
    </location>
</feature>
<evidence type="ECO:0000256" key="4">
    <source>
        <dbReference type="ARBA" id="ARBA00022989"/>
    </source>
</evidence>
<evidence type="ECO:0000256" key="1">
    <source>
        <dbReference type="ARBA" id="ARBA00004141"/>
    </source>
</evidence>
<protein>
    <recommendedName>
        <fullName evidence="8">Ceramidase</fullName>
    </recommendedName>
</protein>
<evidence type="ECO:0000256" key="5">
    <source>
        <dbReference type="ARBA" id="ARBA00023136"/>
    </source>
</evidence>
<organism evidence="7">
    <name type="scientific">marine metagenome</name>
    <dbReference type="NCBI Taxonomy" id="408172"/>
    <lineage>
        <taxon>unclassified sequences</taxon>
        <taxon>metagenomes</taxon>
        <taxon>ecological metagenomes</taxon>
    </lineage>
</organism>
<feature type="transmembrane region" description="Helical" evidence="6">
    <location>
        <begin position="65"/>
        <end position="82"/>
    </location>
</feature>
<feature type="transmembrane region" description="Helical" evidence="6">
    <location>
        <begin position="222"/>
        <end position="240"/>
    </location>
</feature>
<feature type="transmembrane region" description="Helical" evidence="6">
    <location>
        <begin position="88"/>
        <end position="108"/>
    </location>
</feature>
<dbReference type="GO" id="GO:0006672">
    <property type="term" value="P:ceramide metabolic process"/>
    <property type="evidence" value="ECO:0007669"/>
    <property type="project" value="InterPro"/>
</dbReference>
<keyword evidence="3" id="KW-0378">Hydrolase</keyword>
<reference evidence="7" key="1">
    <citation type="submission" date="2018-05" db="EMBL/GenBank/DDBJ databases">
        <authorList>
            <person name="Lanie J.A."/>
            <person name="Ng W.-L."/>
            <person name="Kazmierczak K.M."/>
            <person name="Andrzejewski T.M."/>
            <person name="Davidsen T.M."/>
            <person name="Wayne K.J."/>
            <person name="Tettelin H."/>
            <person name="Glass J.I."/>
            <person name="Rusch D."/>
            <person name="Podicherti R."/>
            <person name="Tsui H.-C.T."/>
            <person name="Winkler M.E."/>
        </authorList>
    </citation>
    <scope>NUCLEOTIDE SEQUENCE</scope>
</reference>
<feature type="transmembrane region" description="Helical" evidence="6">
    <location>
        <begin position="144"/>
        <end position="162"/>
    </location>
</feature>
<dbReference type="EMBL" id="UINC01001239">
    <property type="protein sequence ID" value="SUZ75296.1"/>
    <property type="molecule type" value="Genomic_DNA"/>
</dbReference>
<feature type="non-terminal residue" evidence="7">
    <location>
        <position position="1"/>
    </location>
</feature>